<dbReference type="Proteomes" id="UP001497516">
    <property type="component" value="Chromosome 6"/>
</dbReference>
<organism evidence="2 3">
    <name type="scientific">Linum trigynum</name>
    <dbReference type="NCBI Taxonomy" id="586398"/>
    <lineage>
        <taxon>Eukaryota</taxon>
        <taxon>Viridiplantae</taxon>
        <taxon>Streptophyta</taxon>
        <taxon>Embryophyta</taxon>
        <taxon>Tracheophyta</taxon>
        <taxon>Spermatophyta</taxon>
        <taxon>Magnoliopsida</taxon>
        <taxon>eudicotyledons</taxon>
        <taxon>Gunneridae</taxon>
        <taxon>Pentapetalae</taxon>
        <taxon>rosids</taxon>
        <taxon>fabids</taxon>
        <taxon>Malpighiales</taxon>
        <taxon>Linaceae</taxon>
        <taxon>Linum</taxon>
    </lineage>
</organism>
<accession>A0AAV2F5K0</accession>
<reference evidence="2 3" key="1">
    <citation type="submission" date="2024-04" db="EMBL/GenBank/DDBJ databases">
        <authorList>
            <person name="Fracassetti M."/>
        </authorList>
    </citation>
    <scope>NUCLEOTIDE SEQUENCE [LARGE SCALE GENOMIC DNA]</scope>
</reference>
<protein>
    <submittedName>
        <fullName evidence="2">Uncharacterized protein</fullName>
    </submittedName>
</protein>
<gene>
    <name evidence="2" type="ORF">LTRI10_LOCUS34094</name>
</gene>
<evidence type="ECO:0000313" key="2">
    <source>
        <dbReference type="EMBL" id="CAL1393521.1"/>
    </source>
</evidence>
<proteinExistence type="predicted"/>
<name>A0AAV2F5K0_9ROSI</name>
<evidence type="ECO:0000256" key="1">
    <source>
        <dbReference type="SAM" id="MobiDB-lite"/>
    </source>
</evidence>
<dbReference type="AlphaFoldDB" id="A0AAV2F5K0"/>
<feature type="region of interest" description="Disordered" evidence="1">
    <location>
        <begin position="1"/>
        <end position="44"/>
    </location>
</feature>
<sequence>MVSLSSRRRGNCQRPGNRRSPGGCEDPSPTKRRSEDGAGPILKPEHSDSLAFLFFSGEIEVIDGMGIAENLPVIIVLLSPSLLGTSMV</sequence>
<keyword evidence="3" id="KW-1185">Reference proteome</keyword>
<feature type="compositionally biased region" description="Basic residues" evidence="1">
    <location>
        <begin position="1"/>
        <end position="11"/>
    </location>
</feature>
<dbReference type="EMBL" id="OZ034819">
    <property type="protein sequence ID" value="CAL1393521.1"/>
    <property type="molecule type" value="Genomic_DNA"/>
</dbReference>
<evidence type="ECO:0000313" key="3">
    <source>
        <dbReference type="Proteomes" id="UP001497516"/>
    </source>
</evidence>